<dbReference type="GO" id="GO:0016787">
    <property type="term" value="F:hydrolase activity"/>
    <property type="evidence" value="ECO:0007669"/>
    <property type="project" value="UniProtKB-KW"/>
</dbReference>
<feature type="domain" description="DUF402" evidence="4">
    <location>
        <begin position="24"/>
        <end position="162"/>
    </location>
</feature>
<dbReference type="PANTHER" id="PTHR39159">
    <property type="match status" value="1"/>
</dbReference>
<accession>A0A9D9DJ80</accession>
<protein>
    <submittedName>
        <fullName evidence="5">DUF402 domain-containing protein</fullName>
    </submittedName>
</protein>
<reference evidence="5" key="2">
    <citation type="journal article" date="2021" name="PeerJ">
        <title>Extensive microbial diversity within the chicken gut microbiome revealed by metagenomics and culture.</title>
        <authorList>
            <person name="Gilroy R."/>
            <person name="Ravi A."/>
            <person name="Getino M."/>
            <person name="Pursley I."/>
            <person name="Horton D.L."/>
            <person name="Alikhan N.F."/>
            <person name="Baker D."/>
            <person name="Gharbi K."/>
            <person name="Hall N."/>
            <person name="Watson M."/>
            <person name="Adriaenssens E.M."/>
            <person name="Foster-Nyarko E."/>
            <person name="Jarju S."/>
            <person name="Secka A."/>
            <person name="Antonio M."/>
            <person name="Oren A."/>
            <person name="Chaudhuri R.R."/>
            <person name="La Ragione R."/>
            <person name="Hildebrand F."/>
            <person name="Pallen M.J."/>
        </authorList>
    </citation>
    <scope>NUCLEOTIDE SEQUENCE</scope>
    <source>
        <strain evidence="5">11159</strain>
    </source>
</reference>
<evidence type="ECO:0000259" key="4">
    <source>
        <dbReference type="Pfam" id="PF04167"/>
    </source>
</evidence>
<dbReference type="Gene3D" id="2.40.380.10">
    <property type="entry name" value="FomD-like"/>
    <property type="match status" value="1"/>
</dbReference>
<dbReference type="AlphaFoldDB" id="A0A9D9DJ80"/>
<gene>
    <name evidence="5" type="ORF">IAC58_05115</name>
</gene>
<dbReference type="InterPro" id="IPR050212">
    <property type="entry name" value="Ntdp-like"/>
</dbReference>
<dbReference type="InterPro" id="IPR016882">
    <property type="entry name" value="SA1684"/>
</dbReference>
<evidence type="ECO:0000256" key="3">
    <source>
        <dbReference type="ARBA" id="ARBA00022842"/>
    </source>
</evidence>
<evidence type="ECO:0000313" key="6">
    <source>
        <dbReference type="Proteomes" id="UP000823613"/>
    </source>
</evidence>
<dbReference type="PANTHER" id="PTHR39159:SF1">
    <property type="entry name" value="UPF0374 PROTEIN YGAC"/>
    <property type="match status" value="1"/>
</dbReference>
<organism evidence="5 6">
    <name type="scientific">Candidatus Onthovivens merdipullorum</name>
    <dbReference type="NCBI Taxonomy" id="2840889"/>
    <lineage>
        <taxon>Bacteria</taxon>
        <taxon>Bacillati</taxon>
        <taxon>Bacillota</taxon>
        <taxon>Bacilli</taxon>
        <taxon>Bacillales</taxon>
        <taxon>Candidatus Onthovivens</taxon>
    </lineage>
</organism>
<evidence type="ECO:0000313" key="5">
    <source>
        <dbReference type="EMBL" id="MBO8427902.1"/>
    </source>
</evidence>
<evidence type="ECO:0000256" key="2">
    <source>
        <dbReference type="ARBA" id="ARBA00022801"/>
    </source>
</evidence>
<dbReference type="SUPFAM" id="SSF159234">
    <property type="entry name" value="FomD-like"/>
    <property type="match status" value="1"/>
</dbReference>
<reference evidence="5" key="1">
    <citation type="submission" date="2020-10" db="EMBL/GenBank/DDBJ databases">
        <authorList>
            <person name="Gilroy R."/>
        </authorList>
    </citation>
    <scope>NUCLEOTIDE SEQUENCE</scope>
    <source>
        <strain evidence="5">11159</strain>
    </source>
</reference>
<evidence type="ECO:0000256" key="1">
    <source>
        <dbReference type="ARBA" id="ARBA00022723"/>
    </source>
</evidence>
<dbReference type="PIRSF" id="PIRSF028345">
    <property type="entry name" value="UCP028345"/>
    <property type="match status" value="1"/>
</dbReference>
<comment type="caution">
    <text evidence="5">The sequence shown here is derived from an EMBL/GenBank/DDBJ whole genome shotgun (WGS) entry which is preliminary data.</text>
</comment>
<dbReference type="Proteomes" id="UP000823613">
    <property type="component" value="Unassembled WGS sequence"/>
</dbReference>
<dbReference type="GO" id="GO:0046872">
    <property type="term" value="F:metal ion binding"/>
    <property type="evidence" value="ECO:0007669"/>
    <property type="project" value="UniProtKB-KW"/>
</dbReference>
<keyword evidence="3" id="KW-0460">Magnesium</keyword>
<keyword evidence="1" id="KW-0479">Metal-binding</keyword>
<dbReference type="EMBL" id="JADIMY010000101">
    <property type="protein sequence ID" value="MBO8427902.1"/>
    <property type="molecule type" value="Genomic_DNA"/>
</dbReference>
<dbReference type="Pfam" id="PF04167">
    <property type="entry name" value="DUF402"/>
    <property type="match status" value="1"/>
</dbReference>
<keyword evidence="2" id="KW-0378">Hydrolase</keyword>
<sequence>MIYREINMAELLNKWIEIQGYKHDGRMHRIWDSVYVVKETSDFIVVASTKTKVVEHDFRIWYTKEPAIMIFFKDRWFNIIAMFKKIGITYYVNLASPYIIDKGKIKYIDYDLDLKLYPNNDIRVIDVKEYGYHRKKYNYSEDIDTILRYNLKKIPTLMKSGKFPFSNSDIKMYYDNFLSLTKKESYGN</sequence>
<dbReference type="InterPro" id="IPR035930">
    <property type="entry name" value="FomD-like_sf"/>
</dbReference>
<name>A0A9D9DJ80_9BACL</name>
<proteinExistence type="predicted"/>
<dbReference type="InterPro" id="IPR007295">
    <property type="entry name" value="DUF402"/>
</dbReference>